<name>B9TNY4_RICCO</name>
<dbReference type="InterPro" id="IPR004360">
    <property type="entry name" value="Glyas_Fos-R_dOase_dom"/>
</dbReference>
<reference evidence="3" key="1">
    <citation type="journal article" date="2010" name="Nat. Biotechnol.">
        <title>Draft genome sequence of the oilseed species Ricinus communis.</title>
        <authorList>
            <person name="Chan A.P."/>
            <person name="Crabtree J."/>
            <person name="Zhao Q."/>
            <person name="Lorenzi H."/>
            <person name="Orvis J."/>
            <person name="Puiu D."/>
            <person name="Melake-Berhan A."/>
            <person name="Jones K.M."/>
            <person name="Redman J."/>
            <person name="Chen G."/>
            <person name="Cahoon E.B."/>
            <person name="Gedil M."/>
            <person name="Stanke M."/>
            <person name="Haas B.J."/>
            <person name="Wortman J.R."/>
            <person name="Fraser-Liggett C.M."/>
            <person name="Ravel J."/>
            <person name="Rabinowicz P.D."/>
        </authorList>
    </citation>
    <scope>NUCLEOTIDE SEQUENCE [LARGE SCALE GENOMIC DNA]</scope>
    <source>
        <strain evidence="3">cv. Hale</strain>
    </source>
</reference>
<dbReference type="EMBL" id="EQ993946">
    <property type="protein sequence ID" value="EEF22431.1"/>
    <property type="molecule type" value="Genomic_DNA"/>
</dbReference>
<dbReference type="SUPFAM" id="SSF54593">
    <property type="entry name" value="Glyoxalase/Bleomycin resistance protein/Dihydroxybiphenyl dioxygenase"/>
    <property type="match status" value="1"/>
</dbReference>
<dbReference type="PANTHER" id="PTHR36503:SF1">
    <property type="entry name" value="BLR2520 PROTEIN"/>
    <property type="match status" value="1"/>
</dbReference>
<protein>
    <recommendedName>
        <fullName evidence="1">VOC domain-containing protein</fullName>
    </recommendedName>
</protein>
<dbReference type="Gene3D" id="3.10.180.10">
    <property type="entry name" value="2,3-Dihydroxybiphenyl 1,2-Dioxygenase, domain 1"/>
    <property type="match status" value="1"/>
</dbReference>
<dbReference type="InterPro" id="IPR029068">
    <property type="entry name" value="Glyas_Bleomycin-R_OHBP_Dase"/>
</dbReference>
<gene>
    <name evidence="2" type="ORF">RCOM_2150730</name>
</gene>
<organism evidence="2 3">
    <name type="scientific">Ricinus communis</name>
    <name type="common">Castor bean</name>
    <dbReference type="NCBI Taxonomy" id="3988"/>
    <lineage>
        <taxon>Eukaryota</taxon>
        <taxon>Viridiplantae</taxon>
        <taxon>Streptophyta</taxon>
        <taxon>Embryophyta</taxon>
        <taxon>Tracheophyta</taxon>
        <taxon>Spermatophyta</taxon>
        <taxon>Magnoliopsida</taxon>
        <taxon>eudicotyledons</taxon>
        <taxon>Gunneridae</taxon>
        <taxon>Pentapetalae</taxon>
        <taxon>rosids</taxon>
        <taxon>fabids</taxon>
        <taxon>Malpighiales</taxon>
        <taxon>Euphorbiaceae</taxon>
        <taxon>Acalyphoideae</taxon>
        <taxon>Acalypheae</taxon>
        <taxon>Ricinus</taxon>
    </lineage>
</organism>
<dbReference type="PROSITE" id="PS51819">
    <property type="entry name" value="VOC"/>
    <property type="match status" value="1"/>
</dbReference>
<dbReference type="Pfam" id="PF00903">
    <property type="entry name" value="Glyoxalase"/>
    <property type="match status" value="1"/>
</dbReference>
<feature type="domain" description="VOC" evidence="1">
    <location>
        <begin position="48"/>
        <end position="170"/>
    </location>
</feature>
<proteinExistence type="predicted"/>
<dbReference type="InterPro" id="IPR037523">
    <property type="entry name" value="VOC_core"/>
</dbReference>
<keyword evidence="3" id="KW-1185">Reference proteome</keyword>
<accession>B9TNY4</accession>
<evidence type="ECO:0000259" key="1">
    <source>
        <dbReference type="PROSITE" id="PS51819"/>
    </source>
</evidence>
<dbReference type="PANTHER" id="PTHR36503">
    <property type="entry name" value="BLR2520 PROTEIN"/>
    <property type="match status" value="1"/>
</dbReference>
<sequence>MGEQGVAKCLDIIRNELDLTMAFCGLRDVRQPVGHVFEAAASVAPSQRIHLVLLGVRDVARSARFYEALGWRRSPTSNDGFVKFNMGGYAICLINRDDFARDAQATDTDKPGFSGVALIHLARSADDVPRILARAAEAGGEIVKPATRTHWGVAGYFKDPDGHLFEVDYETVWSFDEQHHLRVDHINIV</sequence>
<dbReference type="AlphaFoldDB" id="B9TNY4"/>
<dbReference type="Proteomes" id="UP000008311">
    <property type="component" value="Unassembled WGS sequence"/>
</dbReference>
<evidence type="ECO:0000313" key="2">
    <source>
        <dbReference type="EMBL" id="EEF22431.1"/>
    </source>
</evidence>
<dbReference type="InParanoid" id="B9TNY4"/>
<dbReference type="CDD" id="cd07251">
    <property type="entry name" value="VOC_like"/>
    <property type="match status" value="1"/>
</dbReference>
<evidence type="ECO:0000313" key="3">
    <source>
        <dbReference type="Proteomes" id="UP000008311"/>
    </source>
</evidence>